<reference evidence="1 2" key="1">
    <citation type="journal article" date="2022" name="bioRxiv">
        <title>Genomics of Preaxostyla Flagellates Illuminates Evolutionary Transitions and the Path Towards Mitochondrial Loss.</title>
        <authorList>
            <person name="Novak L.V.F."/>
            <person name="Treitli S.C."/>
            <person name="Pyrih J."/>
            <person name="Halakuc P."/>
            <person name="Pipaliya S.V."/>
            <person name="Vacek V."/>
            <person name="Brzon O."/>
            <person name="Soukal P."/>
            <person name="Eme L."/>
            <person name="Dacks J.B."/>
            <person name="Karnkowska A."/>
            <person name="Elias M."/>
            <person name="Hampl V."/>
        </authorList>
    </citation>
    <scope>NUCLEOTIDE SEQUENCE [LARGE SCALE GENOMIC DNA]</scope>
    <source>
        <strain evidence="1">NAU3</strain>
        <tissue evidence="1">Gut</tissue>
    </source>
</reference>
<evidence type="ECO:0000313" key="1">
    <source>
        <dbReference type="EMBL" id="KAK2958373.1"/>
    </source>
</evidence>
<evidence type="ECO:0000313" key="2">
    <source>
        <dbReference type="Proteomes" id="UP001281761"/>
    </source>
</evidence>
<organism evidence="1 2">
    <name type="scientific">Blattamonas nauphoetae</name>
    <dbReference type="NCBI Taxonomy" id="2049346"/>
    <lineage>
        <taxon>Eukaryota</taxon>
        <taxon>Metamonada</taxon>
        <taxon>Preaxostyla</taxon>
        <taxon>Oxymonadida</taxon>
        <taxon>Blattamonas</taxon>
    </lineage>
</organism>
<gene>
    <name evidence="1" type="ORF">BLNAU_6643</name>
</gene>
<sequence>MDLCRINIETMLKQAPLKDDAISLPTSFTSDWRLVLQDSITADTLRLGCISLFEQVNSGQNLTPIEVTHAVRFLKYASIHTQYRIPPYNKLLEPLLSEEVHGRRKVTSALLKLVAHPSNTLQTAALSFLDAIFSISSRDTLTAVTVTELLSQFIKTLNPLELPLNGTTTKFHRHLTSTLDNFFYNFATEEFRRRLGIDSSSSRVKAIQSQNIETIITSSLKFFRYLIAPPGSPTDTLSGFVHLSTMRQFDPIMIDARLSSRYPEIQCFFREIQKDIVEELASMLDLPSTDEAELCLLLDWRNPETTEPWLKGFEYLLGRVSEGTKLSDLGTLAVAFFLSHRPHRMSLFFSSDDEFGLKLNAKIVSSSKLDVKSLWTLFTPTQPQHAATVLTAFNRFMNHGTSLAATCNLVGQTYSVNE</sequence>
<keyword evidence="2" id="KW-1185">Reference proteome</keyword>
<protein>
    <submittedName>
        <fullName evidence="1">Uncharacterized protein</fullName>
    </submittedName>
</protein>
<accession>A0ABQ9Y3U8</accession>
<name>A0ABQ9Y3U8_9EUKA</name>
<comment type="caution">
    <text evidence="1">The sequence shown here is derived from an EMBL/GenBank/DDBJ whole genome shotgun (WGS) entry which is preliminary data.</text>
</comment>
<proteinExistence type="predicted"/>
<dbReference type="EMBL" id="JARBJD010000038">
    <property type="protein sequence ID" value="KAK2958373.1"/>
    <property type="molecule type" value="Genomic_DNA"/>
</dbReference>
<dbReference type="Proteomes" id="UP001281761">
    <property type="component" value="Unassembled WGS sequence"/>
</dbReference>